<comment type="caution">
    <text evidence="1">The sequence shown here is derived from an EMBL/GenBank/DDBJ whole genome shotgun (WGS) entry which is preliminary data.</text>
</comment>
<accession>A0ACB8H011</accession>
<gene>
    <name evidence="1" type="ORF">JR316_0005599</name>
</gene>
<proteinExistence type="predicted"/>
<protein>
    <submittedName>
        <fullName evidence="1">Protein bem46</fullName>
    </submittedName>
</protein>
<dbReference type="Proteomes" id="UP000664032">
    <property type="component" value="Unassembled WGS sequence"/>
</dbReference>
<evidence type="ECO:0000313" key="2">
    <source>
        <dbReference type="Proteomes" id="UP000664032"/>
    </source>
</evidence>
<reference evidence="1" key="1">
    <citation type="submission" date="2021-10" db="EMBL/GenBank/DDBJ databases">
        <title>Psilocybe cubensis genome.</title>
        <authorList>
            <person name="Mckernan K.J."/>
            <person name="Crawford S."/>
            <person name="Trippe A."/>
            <person name="Kane L.T."/>
            <person name="Mclaughlin S."/>
        </authorList>
    </citation>
    <scope>NUCLEOTIDE SEQUENCE</scope>
    <source>
        <strain evidence="1">MGC-MH-2018</strain>
    </source>
</reference>
<keyword evidence="2" id="KW-1185">Reference proteome</keyword>
<organism evidence="1 2">
    <name type="scientific">Psilocybe cubensis</name>
    <name type="common">Psychedelic mushroom</name>
    <name type="synonym">Stropharia cubensis</name>
    <dbReference type="NCBI Taxonomy" id="181762"/>
    <lineage>
        <taxon>Eukaryota</taxon>
        <taxon>Fungi</taxon>
        <taxon>Dikarya</taxon>
        <taxon>Basidiomycota</taxon>
        <taxon>Agaricomycotina</taxon>
        <taxon>Agaricomycetes</taxon>
        <taxon>Agaricomycetidae</taxon>
        <taxon>Agaricales</taxon>
        <taxon>Agaricineae</taxon>
        <taxon>Strophariaceae</taxon>
        <taxon>Psilocybe</taxon>
    </lineage>
</organism>
<dbReference type="EMBL" id="JAFIQS020000005">
    <property type="protein sequence ID" value="KAH9481080.1"/>
    <property type="molecule type" value="Genomic_DNA"/>
</dbReference>
<name>A0ACB8H011_PSICU</name>
<sequence>MWTILKAIWHSQRMLVYPSGFDAYPRIVDTPAEYSMPYEDVQLVTKDKVTLYCYLVRKDNLEKTRGTVILFHGNAMNHGDMLSRATKFFYQGFAVLTLEYRGYGHCKGVPSERGLCLDAQAAVDYVTSHRTLRDLPIIIYGQSLGGGVAIYATYKNINKVSALIIENTFTSIPDLVKGMPLIRHFSWLCTQKWRSLAKLSRLPTSLPILMLSGRSDEVIPYTHMDRLWAVAQTRGCSKNKKNPSNEEYQPPQKDLYKVFLYGSHNNTFLQLDYWETIFHFLETVLE</sequence>
<evidence type="ECO:0000313" key="1">
    <source>
        <dbReference type="EMBL" id="KAH9481080.1"/>
    </source>
</evidence>